<evidence type="ECO:0000313" key="2">
    <source>
        <dbReference type="EMBL" id="KAK4504595.1"/>
    </source>
</evidence>
<keyword evidence="3" id="KW-1185">Reference proteome</keyword>
<accession>A0ABR0ETK9</accession>
<dbReference type="EMBL" id="JAXOVC010000003">
    <property type="protein sequence ID" value="KAK4504595.1"/>
    <property type="molecule type" value="Genomic_DNA"/>
</dbReference>
<protein>
    <submittedName>
        <fullName evidence="2">Uncharacterized protein</fullName>
    </submittedName>
</protein>
<evidence type="ECO:0000256" key="1">
    <source>
        <dbReference type="SAM" id="Phobius"/>
    </source>
</evidence>
<proteinExistence type="predicted"/>
<sequence length="117" mass="13199">MLSWASSSSAGYTKKLMRNVFFIVGYGVSNIILPQIWVAADAPSWIGTPLTLLTVRFILKRLNAQRKAWIAEQEALGHDGHGYVERLDENSQVVKTQVDVSLLDLTDLENKYFLYPV</sequence>
<feature type="transmembrane region" description="Helical" evidence="1">
    <location>
        <begin position="20"/>
        <end position="37"/>
    </location>
</feature>
<name>A0ABR0ETK9_ZASCE</name>
<keyword evidence="1" id="KW-1133">Transmembrane helix</keyword>
<comment type="caution">
    <text evidence="2">The sequence shown here is derived from an EMBL/GenBank/DDBJ whole genome shotgun (WGS) entry which is preliminary data.</text>
</comment>
<gene>
    <name evidence="2" type="ORF">PRZ48_005511</name>
</gene>
<organism evidence="2 3">
    <name type="scientific">Zasmidium cellare</name>
    <name type="common">Wine cellar mold</name>
    <name type="synonym">Racodium cellare</name>
    <dbReference type="NCBI Taxonomy" id="395010"/>
    <lineage>
        <taxon>Eukaryota</taxon>
        <taxon>Fungi</taxon>
        <taxon>Dikarya</taxon>
        <taxon>Ascomycota</taxon>
        <taxon>Pezizomycotina</taxon>
        <taxon>Dothideomycetes</taxon>
        <taxon>Dothideomycetidae</taxon>
        <taxon>Mycosphaerellales</taxon>
        <taxon>Mycosphaerellaceae</taxon>
        <taxon>Zasmidium</taxon>
    </lineage>
</organism>
<keyword evidence="1" id="KW-0812">Transmembrane</keyword>
<reference evidence="2 3" key="1">
    <citation type="journal article" date="2023" name="G3 (Bethesda)">
        <title>A chromosome-level genome assembly of Zasmidium syzygii isolated from banana leaves.</title>
        <authorList>
            <person name="van Westerhoven A.C."/>
            <person name="Mehrabi R."/>
            <person name="Talebi R."/>
            <person name="Steentjes M.B.F."/>
            <person name="Corcolon B."/>
            <person name="Chong P.A."/>
            <person name="Kema G.H.J."/>
            <person name="Seidl M.F."/>
        </authorList>
    </citation>
    <scope>NUCLEOTIDE SEQUENCE [LARGE SCALE GENOMIC DNA]</scope>
    <source>
        <strain evidence="2 3">P124</strain>
    </source>
</reference>
<evidence type="ECO:0000313" key="3">
    <source>
        <dbReference type="Proteomes" id="UP001305779"/>
    </source>
</evidence>
<feature type="transmembrane region" description="Helical" evidence="1">
    <location>
        <begin position="43"/>
        <end position="59"/>
    </location>
</feature>
<dbReference type="Proteomes" id="UP001305779">
    <property type="component" value="Unassembled WGS sequence"/>
</dbReference>
<keyword evidence="1" id="KW-0472">Membrane</keyword>